<evidence type="ECO:0000313" key="2">
    <source>
        <dbReference type="EMBL" id="QHI70589.1"/>
    </source>
</evidence>
<dbReference type="KEGG" id="taer:GT409_14450"/>
<dbReference type="RefSeq" id="WP_160629763.1">
    <property type="nucleotide sequence ID" value="NZ_CP047593.1"/>
</dbReference>
<feature type="compositionally biased region" description="Basic residues" evidence="1">
    <location>
        <begin position="65"/>
        <end position="75"/>
    </location>
</feature>
<proteinExistence type="predicted"/>
<gene>
    <name evidence="2" type="ORF">GT409_14450</name>
</gene>
<protein>
    <submittedName>
        <fullName evidence="2">Uncharacterized protein</fullName>
    </submittedName>
</protein>
<feature type="compositionally biased region" description="Basic and acidic residues" evidence="1">
    <location>
        <begin position="32"/>
        <end position="62"/>
    </location>
</feature>
<dbReference type="Proteomes" id="UP000464954">
    <property type="component" value="Chromosome"/>
</dbReference>
<evidence type="ECO:0000256" key="1">
    <source>
        <dbReference type="SAM" id="MobiDB-lite"/>
    </source>
</evidence>
<organism evidence="2 3">
    <name type="scientific">Tichowtungia aerotolerans</name>
    <dbReference type="NCBI Taxonomy" id="2697043"/>
    <lineage>
        <taxon>Bacteria</taxon>
        <taxon>Pseudomonadati</taxon>
        <taxon>Kiritimatiellota</taxon>
        <taxon>Tichowtungiia</taxon>
        <taxon>Tichowtungiales</taxon>
        <taxon>Tichowtungiaceae</taxon>
        <taxon>Tichowtungia</taxon>
    </lineage>
</organism>
<dbReference type="EMBL" id="CP047593">
    <property type="protein sequence ID" value="QHI70589.1"/>
    <property type="molecule type" value="Genomic_DNA"/>
</dbReference>
<feature type="region of interest" description="Disordered" evidence="1">
    <location>
        <begin position="30"/>
        <end position="84"/>
    </location>
</feature>
<reference evidence="2 3" key="1">
    <citation type="submission" date="2020-01" db="EMBL/GenBank/DDBJ databases">
        <title>Ponticoccus aerotolerans gen. nov., sp. nov., an anaerobic bacterium and proposal of Ponticoccusceae fam. nov., Ponticoccusles ord. nov. and Ponticoccuse classis nov. in the phylum Kiritimatiellaeota.</title>
        <authorList>
            <person name="Zhou L.Y."/>
            <person name="Du Z.J."/>
        </authorList>
    </citation>
    <scope>NUCLEOTIDE SEQUENCE [LARGE SCALE GENOMIC DNA]</scope>
    <source>
        <strain evidence="2 3">S-5007</strain>
    </source>
</reference>
<evidence type="ECO:0000313" key="3">
    <source>
        <dbReference type="Proteomes" id="UP000464954"/>
    </source>
</evidence>
<accession>A0A6P1M741</accession>
<keyword evidence="3" id="KW-1185">Reference proteome</keyword>
<name>A0A6P1M741_9BACT</name>
<dbReference type="AlphaFoldDB" id="A0A6P1M741"/>
<sequence length="428" mass="49517">MSEHSTTRTNAGRPDEDILLDLNFVPQWAKKKPGENHYHAVEERSGRPPRRGGERRERRDSSPRSGRRPPSHHDRKPREVRPRSAKVDLPVTIKFLPEQKRLSSLVRQIHHSKRAYPLIDLAHIFLSDPRGHLVKLEVEPGAEDFKLYQGKRSKMVATDRDVLLRQLLDNHLEDFFEIEEIEVETPSGVFPMIGKIDDILIGPPNHHSYTDRLAEIHRTSYAGMPFERFKEKVQTVRDEELIEQWKQDASKKTVYRLKDGGKEFSLLQAEEYVKTHIAEAEIEEVTRAVLPSSLARRIKDYNLIRMVREAWQQESRFPISLAFAMRAAFRHLHLYTFKAGKNINFITAVKPDPIAPEAAVDTIRAILEFLADHPGSTRLQLVEGLRPGAEKDSERAHEILNPIRWLVEKGHIIEFFNGTLSVPSRRRR</sequence>